<dbReference type="InterPro" id="IPR003959">
    <property type="entry name" value="ATPase_AAA_core"/>
</dbReference>
<dbReference type="AlphaFoldDB" id="A0A2K8UAR2"/>
<dbReference type="InterPro" id="IPR027417">
    <property type="entry name" value="P-loop_NTPase"/>
</dbReference>
<accession>A0A2K8UAR2</accession>
<dbReference type="InterPro" id="IPR051396">
    <property type="entry name" value="Bact_Antivir_Def_Nuclease"/>
</dbReference>
<dbReference type="GO" id="GO:0016887">
    <property type="term" value="F:ATP hydrolysis activity"/>
    <property type="evidence" value="ECO:0007669"/>
    <property type="project" value="InterPro"/>
</dbReference>
<dbReference type="Gene3D" id="3.40.50.300">
    <property type="entry name" value="P-loop containing nucleotide triphosphate hydrolases"/>
    <property type="match status" value="2"/>
</dbReference>
<dbReference type="PANTHER" id="PTHR43581">
    <property type="entry name" value="ATP/GTP PHOSPHATASE"/>
    <property type="match status" value="1"/>
</dbReference>
<dbReference type="EMBL" id="CP020370">
    <property type="protein sequence ID" value="AUB82645.1"/>
    <property type="molecule type" value="Genomic_DNA"/>
</dbReference>
<dbReference type="Pfam" id="PF13304">
    <property type="entry name" value="AAA_21"/>
    <property type="match status" value="1"/>
</dbReference>
<dbReference type="GO" id="GO:0005524">
    <property type="term" value="F:ATP binding"/>
    <property type="evidence" value="ECO:0007669"/>
    <property type="project" value="InterPro"/>
</dbReference>
<organism evidence="2 3">
    <name type="scientific">Candidatus Thiodictyon syntrophicum</name>
    <dbReference type="NCBI Taxonomy" id="1166950"/>
    <lineage>
        <taxon>Bacteria</taxon>
        <taxon>Pseudomonadati</taxon>
        <taxon>Pseudomonadota</taxon>
        <taxon>Gammaproteobacteria</taxon>
        <taxon>Chromatiales</taxon>
        <taxon>Chromatiaceae</taxon>
        <taxon>Thiodictyon</taxon>
    </lineage>
</organism>
<dbReference type="SUPFAM" id="SSF52540">
    <property type="entry name" value="P-loop containing nucleoside triphosphate hydrolases"/>
    <property type="match status" value="1"/>
</dbReference>
<feature type="domain" description="ATPase AAA-type core" evidence="1">
    <location>
        <begin position="234"/>
        <end position="309"/>
    </location>
</feature>
<evidence type="ECO:0000313" key="3">
    <source>
        <dbReference type="Proteomes" id="UP000232638"/>
    </source>
</evidence>
<proteinExistence type="predicted"/>
<dbReference type="RefSeq" id="WP_100920365.1">
    <property type="nucleotide sequence ID" value="NZ_CP020370.1"/>
</dbReference>
<reference evidence="2 3" key="1">
    <citation type="submission" date="2017-03" db="EMBL/GenBank/DDBJ databases">
        <title>Complete genome sequence of Candidatus 'Thiodictyon syntrophicum' sp. nov. strain Cad16T, a photolithoautotroph purple sulfur bacterium isolated from an alpine meromictic lake.</title>
        <authorList>
            <person name="Luedin S.M."/>
            <person name="Pothier J.F."/>
            <person name="Danza F."/>
            <person name="Storelli N."/>
            <person name="Wittwer M."/>
            <person name="Tonolla M."/>
        </authorList>
    </citation>
    <scope>NUCLEOTIDE SEQUENCE [LARGE SCALE GENOMIC DNA]</scope>
    <source>
        <strain evidence="2 3">Cad16T</strain>
    </source>
</reference>
<dbReference type="PANTHER" id="PTHR43581:SF2">
    <property type="entry name" value="EXCINUCLEASE ATPASE SUBUNIT"/>
    <property type="match status" value="1"/>
</dbReference>
<evidence type="ECO:0000259" key="1">
    <source>
        <dbReference type="Pfam" id="PF13304"/>
    </source>
</evidence>
<sequence>MLQYLQFQDVGPAPHMEIAFQERMNFLVGDNGLGKTFLLDAAWWALTRTWARQKLMPHRPPTKPQITFRYTKKSGGPYAYTSRFDRESEHWPRARGRPSIPGLVLYAQVDGGFSVWDEARNYWKGENPDRQTAYLFSPQSVWDGLPLNEPVKYCNGLIADWASWQLENGKAFEQLQSVLGALSPGDEEPLESGALVKVSLGDARKHPCIKMPYGLQVPLIHASAGIRRIVSLGYLLVWAWQEHLASAELQGITPAREIVFLIDEVEAHLHPQWQRRIVPALLDVMEALTGEHTIPVQLITATHSPLVLASSEPRFDDRRDAIWELDLTHGEVQLRAFPWSRQGDANAWLTSSAFDLKEPRSLEAELAITQALALLRQESPSLADIDKVDAALREVLSDIDRFWVRWSRYRESQKGHAS</sequence>
<dbReference type="KEGG" id="tsy:THSYN_17980"/>
<gene>
    <name evidence="2" type="ORF">THSYN_17980</name>
</gene>
<dbReference type="OrthoDB" id="5959617at2"/>
<protein>
    <recommendedName>
        <fullName evidence="1">ATPase AAA-type core domain-containing protein</fullName>
    </recommendedName>
</protein>
<keyword evidence="3" id="KW-1185">Reference proteome</keyword>
<name>A0A2K8UAR2_9GAMM</name>
<evidence type="ECO:0000313" key="2">
    <source>
        <dbReference type="EMBL" id="AUB82645.1"/>
    </source>
</evidence>
<dbReference type="Proteomes" id="UP000232638">
    <property type="component" value="Chromosome"/>
</dbReference>